<dbReference type="STRING" id="1801672.A2896_01115"/>
<dbReference type="Proteomes" id="UP000178647">
    <property type="component" value="Unassembled WGS sequence"/>
</dbReference>
<evidence type="ECO:0000313" key="1">
    <source>
        <dbReference type="EMBL" id="OGZ24075.1"/>
    </source>
</evidence>
<name>A0A1G2EE47_9BACT</name>
<accession>A0A1G2EE47</accession>
<dbReference type="EMBL" id="MHMH01000020">
    <property type="protein sequence ID" value="OGZ24075.1"/>
    <property type="molecule type" value="Genomic_DNA"/>
</dbReference>
<sequence>MPKEAVIRKKVITMLTQAKWVCWYPPKVRFQQSDVFGIIDVLALRGKEKKNIQITTLANIPTRRKKILAFLKMTNVELPVEIWGWNKKTKTFKKERVTLKSVRRA</sequence>
<protein>
    <submittedName>
        <fullName evidence="1">Uncharacterized protein</fullName>
    </submittedName>
</protein>
<gene>
    <name evidence="1" type="ORF">A2896_01115</name>
</gene>
<dbReference type="AlphaFoldDB" id="A0A1G2EE47"/>
<proteinExistence type="predicted"/>
<reference evidence="1 2" key="1">
    <citation type="journal article" date="2016" name="Nat. Commun.">
        <title>Thousands of microbial genomes shed light on interconnected biogeochemical processes in an aquifer system.</title>
        <authorList>
            <person name="Anantharaman K."/>
            <person name="Brown C.T."/>
            <person name="Hug L.A."/>
            <person name="Sharon I."/>
            <person name="Castelle C.J."/>
            <person name="Probst A.J."/>
            <person name="Thomas B.C."/>
            <person name="Singh A."/>
            <person name="Wilkins M.J."/>
            <person name="Karaoz U."/>
            <person name="Brodie E.L."/>
            <person name="Williams K.H."/>
            <person name="Hubbard S.S."/>
            <person name="Banfield J.F."/>
        </authorList>
    </citation>
    <scope>NUCLEOTIDE SEQUENCE [LARGE SCALE GENOMIC DNA]</scope>
</reference>
<evidence type="ECO:0000313" key="2">
    <source>
        <dbReference type="Proteomes" id="UP000178647"/>
    </source>
</evidence>
<organism evidence="1 2">
    <name type="scientific">Candidatus Nealsonbacteria bacterium RIFCSPLOWO2_01_FULL_43_32</name>
    <dbReference type="NCBI Taxonomy" id="1801672"/>
    <lineage>
        <taxon>Bacteria</taxon>
        <taxon>Candidatus Nealsoniibacteriota</taxon>
    </lineage>
</organism>
<comment type="caution">
    <text evidence="1">The sequence shown here is derived from an EMBL/GenBank/DDBJ whole genome shotgun (WGS) entry which is preliminary data.</text>
</comment>